<dbReference type="AlphaFoldDB" id="A6TN39"/>
<dbReference type="EMBL" id="CP000724">
    <property type="protein sequence ID" value="ABR47607.1"/>
    <property type="molecule type" value="Genomic_DNA"/>
</dbReference>
<dbReference type="STRING" id="293826.Amet_1407"/>
<evidence type="ECO:0000313" key="2">
    <source>
        <dbReference type="EMBL" id="ABR47607.1"/>
    </source>
</evidence>
<reference evidence="3" key="1">
    <citation type="journal article" date="2016" name="Genome Announc.">
        <title>Complete genome sequence of Alkaliphilus metalliredigens strain QYMF, an alkaliphilic and metal-reducing bacterium isolated from borax-contaminated leachate ponds.</title>
        <authorList>
            <person name="Hwang C."/>
            <person name="Copeland A."/>
            <person name="Lucas S."/>
            <person name="Lapidus A."/>
            <person name="Barry K."/>
            <person name="Detter J.C."/>
            <person name="Glavina Del Rio T."/>
            <person name="Hammon N."/>
            <person name="Israni S."/>
            <person name="Dalin E."/>
            <person name="Tice H."/>
            <person name="Pitluck S."/>
            <person name="Chertkov O."/>
            <person name="Brettin T."/>
            <person name="Bruce D."/>
            <person name="Han C."/>
            <person name="Schmutz J."/>
            <person name="Larimer F."/>
            <person name="Land M.L."/>
            <person name="Hauser L."/>
            <person name="Kyrpides N."/>
            <person name="Mikhailova N."/>
            <person name="Ye Q."/>
            <person name="Zhou J."/>
            <person name="Richardson P."/>
            <person name="Fields M.W."/>
        </authorList>
    </citation>
    <scope>NUCLEOTIDE SEQUENCE [LARGE SCALE GENOMIC DNA]</scope>
    <source>
        <strain evidence="3">QYMF</strain>
    </source>
</reference>
<feature type="region of interest" description="Disordered" evidence="1">
    <location>
        <begin position="1"/>
        <end position="47"/>
    </location>
</feature>
<proteinExistence type="predicted"/>
<evidence type="ECO:0000256" key="1">
    <source>
        <dbReference type="SAM" id="MobiDB-lite"/>
    </source>
</evidence>
<organism evidence="2 3">
    <name type="scientific">Alkaliphilus metalliredigens (strain QYMF)</name>
    <dbReference type="NCBI Taxonomy" id="293826"/>
    <lineage>
        <taxon>Bacteria</taxon>
        <taxon>Bacillati</taxon>
        <taxon>Bacillota</taxon>
        <taxon>Clostridia</taxon>
        <taxon>Peptostreptococcales</taxon>
        <taxon>Natronincolaceae</taxon>
        <taxon>Alkaliphilus</taxon>
    </lineage>
</organism>
<dbReference type="KEGG" id="amt:Amet_1407"/>
<sequence length="60" mass="6364">MPIPAGVQEALSGRKPLEVPSRSKVSTTPSHWVQAPPRGIPLGSSSKVSGMAETLYNNYT</sequence>
<name>A6TN39_ALKMQ</name>
<dbReference type="HOGENOM" id="CLU_2930888_0_0_9"/>
<protein>
    <submittedName>
        <fullName evidence="2">Uncharacterized protein</fullName>
    </submittedName>
</protein>
<accession>A6TN39</accession>
<evidence type="ECO:0000313" key="3">
    <source>
        <dbReference type="Proteomes" id="UP000001572"/>
    </source>
</evidence>
<keyword evidence="3" id="KW-1185">Reference proteome</keyword>
<gene>
    <name evidence="2" type="ordered locus">Amet_1407</name>
</gene>
<dbReference type="Proteomes" id="UP000001572">
    <property type="component" value="Chromosome"/>
</dbReference>